<proteinExistence type="predicted"/>
<dbReference type="EMBL" id="CP022358">
    <property type="protein sequence ID" value="ASK70292.1"/>
    <property type="molecule type" value="Genomic_DNA"/>
</dbReference>
<evidence type="ECO:0000313" key="2">
    <source>
        <dbReference type="EMBL" id="ASK70292.1"/>
    </source>
</evidence>
<keyword evidence="2" id="KW-0808">Transferase</keyword>
<organism evidence="2 3">
    <name type="scientific">Shewanella bicestrii</name>
    <dbReference type="NCBI Taxonomy" id="2018305"/>
    <lineage>
        <taxon>Bacteria</taxon>
        <taxon>Pseudomonadati</taxon>
        <taxon>Pseudomonadota</taxon>
        <taxon>Gammaproteobacteria</taxon>
        <taxon>Alteromonadales</taxon>
        <taxon>Shewanellaceae</taxon>
        <taxon>Shewanella</taxon>
    </lineage>
</organism>
<dbReference type="Gene3D" id="3.40.630.30">
    <property type="match status" value="1"/>
</dbReference>
<gene>
    <name evidence="2" type="ORF">CF168_16350</name>
</gene>
<dbReference type="InterPro" id="IPR000182">
    <property type="entry name" value="GNAT_dom"/>
</dbReference>
<dbReference type="GO" id="GO:0016747">
    <property type="term" value="F:acyltransferase activity, transferring groups other than amino-acyl groups"/>
    <property type="evidence" value="ECO:0007669"/>
    <property type="project" value="InterPro"/>
</dbReference>
<dbReference type="SUPFAM" id="SSF55729">
    <property type="entry name" value="Acyl-CoA N-acyltransferases (Nat)"/>
    <property type="match status" value="1"/>
</dbReference>
<dbReference type="PROSITE" id="PS51186">
    <property type="entry name" value="GNAT"/>
    <property type="match status" value="1"/>
</dbReference>
<reference evidence="2 3" key="1">
    <citation type="submission" date="2017-07" db="EMBL/GenBank/DDBJ databases">
        <title>Phenotypical and genomic characterization of a clinical isolate of Shewanella bicestrii sp. nov. producing an extended-spectrum beta-lactamase and a new oxacillinase variant.</title>
        <authorList>
            <person name="Jousset A.B."/>
            <person name="Bonnin R.A."/>
            <person name="Girlich D."/>
            <person name="Dabos L."/>
            <person name="Potron A."/>
            <person name="Dortet L."/>
            <person name="Glaser P."/>
            <person name="Naas T."/>
        </authorList>
    </citation>
    <scope>NUCLEOTIDE SEQUENCE [LARGE SCALE GENOMIC DNA]</scope>
    <source>
        <strain evidence="2 3">JAB-1</strain>
    </source>
</reference>
<sequence>MDKQTRVSNVTLRPIGQDDLELIFTHQQDPIASQLAQFPSRDREAFYLHWQQNILGQASVLARGIEVDGLLVGNIGHWHMDGQAMIGYWIDRAFWGRGVATLTLSTFLPLVTSRPLFAHVAQHNLASQRVLLRHGFVKMDRLIQEADDVAPLLEFVLR</sequence>
<accession>A0A220UQZ8</accession>
<feature type="domain" description="N-acetyltransferase" evidence="1">
    <location>
        <begin position="10"/>
        <end position="158"/>
    </location>
</feature>
<keyword evidence="3" id="KW-1185">Reference proteome</keyword>
<dbReference type="RefSeq" id="WP_089068355.1">
    <property type="nucleotide sequence ID" value="NZ_CP022358.1"/>
</dbReference>
<protein>
    <submittedName>
        <fullName evidence="2">GNAT family N-acetyltransferase</fullName>
    </submittedName>
</protein>
<evidence type="ECO:0000313" key="3">
    <source>
        <dbReference type="Proteomes" id="UP000198367"/>
    </source>
</evidence>
<evidence type="ECO:0000259" key="1">
    <source>
        <dbReference type="PROSITE" id="PS51186"/>
    </source>
</evidence>
<dbReference type="KEGG" id="sbj:CF168_16350"/>
<name>A0A220UQZ8_9GAMM</name>
<dbReference type="AlphaFoldDB" id="A0A220UQZ8"/>
<dbReference type="Pfam" id="PF13302">
    <property type="entry name" value="Acetyltransf_3"/>
    <property type="match status" value="1"/>
</dbReference>
<dbReference type="Proteomes" id="UP000198367">
    <property type="component" value="Chromosome"/>
</dbReference>
<dbReference type="PANTHER" id="PTHR43328">
    <property type="entry name" value="ACETYLTRANSFERASE-RELATED"/>
    <property type="match status" value="1"/>
</dbReference>
<dbReference type="PANTHER" id="PTHR43328:SF1">
    <property type="entry name" value="N-ACETYLTRANSFERASE DOMAIN-CONTAINING PROTEIN"/>
    <property type="match status" value="1"/>
</dbReference>
<dbReference type="InterPro" id="IPR016181">
    <property type="entry name" value="Acyl_CoA_acyltransferase"/>
</dbReference>